<dbReference type="RefSeq" id="WP_066266049.1">
    <property type="nucleotide sequence ID" value="NZ_JARMAB010000009.1"/>
</dbReference>
<evidence type="ECO:0000313" key="3">
    <source>
        <dbReference type="Proteomes" id="UP001341444"/>
    </source>
</evidence>
<organism evidence="2 3">
    <name type="scientific">Heyndrickxia acidicola</name>
    <dbReference type="NCBI Taxonomy" id="209389"/>
    <lineage>
        <taxon>Bacteria</taxon>
        <taxon>Bacillati</taxon>
        <taxon>Bacillota</taxon>
        <taxon>Bacilli</taxon>
        <taxon>Bacillales</taxon>
        <taxon>Bacillaceae</taxon>
        <taxon>Heyndrickxia</taxon>
    </lineage>
</organism>
<dbReference type="InterPro" id="IPR005146">
    <property type="entry name" value="B3/B4_tRNA-bd"/>
</dbReference>
<dbReference type="SMART" id="SM00873">
    <property type="entry name" value="B3_4"/>
    <property type="match status" value="1"/>
</dbReference>
<accession>A0ABU6MFC4</accession>
<keyword evidence="2" id="KW-0436">Ligase</keyword>
<dbReference type="Proteomes" id="UP001341444">
    <property type="component" value="Unassembled WGS sequence"/>
</dbReference>
<keyword evidence="3" id="KW-1185">Reference proteome</keyword>
<sequence>MEIHIEDPLCRIIPKFKAGIIEYKDIVVGESPQMLRGRLQYFQESLFLDLDSQAVTELEGIMEWRSLFKATGKDPNRYRHSAEALYRRIKKQSYLPTVNTAIDINNLYSLQCQIPIGIYDADKLSGNISIRVGTSGDSYDGLNGRSNSLENIIISSDDNGAFGSPFVDSARTAVTSSTQNALQIVYLRPSMDMEEALKLLNGMSKLFFQFHGGESKISISGC</sequence>
<protein>
    <submittedName>
        <fullName evidence="2">Phenylalanine--tRNA ligase beta subunit-related protein</fullName>
    </submittedName>
</protein>
<dbReference type="EMBL" id="JARMAB010000009">
    <property type="protein sequence ID" value="MED1202994.1"/>
    <property type="molecule type" value="Genomic_DNA"/>
</dbReference>
<comment type="caution">
    <text evidence="2">The sequence shown here is derived from an EMBL/GenBank/DDBJ whole genome shotgun (WGS) entry which is preliminary data.</text>
</comment>
<name>A0ABU6MFC4_9BACI</name>
<dbReference type="PANTHER" id="PTHR39209:SF2">
    <property type="entry name" value="CYTOPLASMIC PROTEIN"/>
    <property type="match status" value="1"/>
</dbReference>
<dbReference type="SUPFAM" id="SSF56037">
    <property type="entry name" value="PheT/TilS domain"/>
    <property type="match status" value="1"/>
</dbReference>
<proteinExistence type="predicted"/>
<evidence type="ECO:0000259" key="1">
    <source>
        <dbReference type="SMART" id="SM00873"/>
    </source>
</evidence>
<feature type="domain" description="B3/B4 tRNA-binding" evidence="1">
    <location>
        <begin position="62"/>
        <end position="212"/>
    </location>
</feature>
<reference evidence="2 3" key="1">
    <citation type="submission" date="2023-03" db="EMBL/GenBank/DDBJ databases">
        <title>Bacillus Genome Sequencing.</title>
        <authorList>
            <person name="Dunlap C."/>
        </authorList>
    </citation>
    <scope>NUCLEOTIDE SEQUENCE [LARGE SCALE GENOMIC DNA]</scope>
    <source>
        <strain evidence="2 3">B-23453</strain>
    </source>
</reference>
<dbReference type="Pfam" id="PF03483">
    <property type="entry name" value="B3_4"/>
    <property type="match status" value="1"/>
</dbReference>
<dbReference type="Gene3D" id="3.50.40.10">
    <property type="entry name" value="Phenylalanyl-trna Synthetase, Chain B, domain 3"/>
    <property type="match status" value="1"/>
</dbReference>
<dbReference type="GO" id="GO:0016874">
    <property type="term" value="F:ligase activity"/>
    <property type="evidence" value="ECO:0007669"/>
    <property type="project" value="UniProtKB-KW"/>
</dbReference>
<dbReference type="PANTHER" id="PTHR39209">
    <property type="match status" value="1"/>
</dbReference>
<evidence type="ECO:0000313" key="2">
    <source>
        <dbReference type="EMBL" id="MED1202994.1"/>
    </source>
</evidence>
<gene>
    <name evidence="2" type="ORF">P4T90_07775</name>
</gene>
<dbReference type="InterPro" id="IPR020825">
    <property type="entry name" value="Phe-tRNA_synthase-like_B3/B4"/>
</dbReference>